<dbReference type="PANTHER" id="PTHR32322:SF2">
    <property type="entry name" value="EAMA DOMAIN-CONTAINING PROTEIN"/>
    <property type="match status" value="1"/>
</dbReference>
<feature type="transmembrane region" description="Helical" evidence="6">
    <location>
        <begin position="279"/>
        <end position="298"/>
    </location>
</feature>
<name>A0A4Q5JBW6_9ACTN</name>
<proteinExistence type="inferred from homology"/>
<organism evidence="8 9">
    <name type="scientific">Nocardioides iriomotensis</name>
    <dbReference type="NCBI Taxonomy" id="715784"/>
    <lineage>
        <taxon>Bacteria</taxon>
        <taxon>Bacillati</taxon>
        <taxon>Actinomycetota</taxon>
        <taxon>Actinomycetes</taxon>
        <taxon>Propionibacteriales</taxon>
        <taxon>Nocardioidaceae</taxon>
        <taxon>Nocardioides</taxon>
    </lineage>
</organism>
<dbReference type="AlphaFoldDB" id="A0A4Q5JBW6"/>
<comment type="subcellular location">
    <subcellularLocation>
        <location evidence="1">Membrane</location>
        <topology evidence="1">Multi-pass membrane protein</topology>
    </subcellularLocation>
</comment>
<evidence type="ECO:0000256" key="1">
    <source>
        <dbReference type="ARBA" id="ARBA00004141"/>
    </source>
</evidence>
<dbReference type="SUPFAM" id="SSF103481">
    <property type="entry name" value="Multidrug resistance efflux transporter EmrE"/>
    <property type="match status" value="2"/>
</dbReference>
<dbReference type="EMBL" id="SDPU01000001">
    <property type="protein sequence ID" value="RYU15588.1"/>
    <property type="molecule type" value="Genomic_DNA"/>
</dbReference>
<feature type="transmembrane region" description="Helical" evidence="6">
    <location>
        <begin position="130"/>
        <end position="147"/>
    </location>
</feature>
<comment type="similarity">
    <text evidence="2">Belongs to the EamA transporter family.</text>
</comment>
<evidence type="ECO:0000256" key="4">
    <source>
        <dbReference type="ARBA" id="ARBA00022989"/>
    </source>
</evidence>
<keyword evidence="9" id="KW-1185">Reference proteome</keyword>
<gene>
    <name evidence="8" type="ORF">ETU37_00250</name>
</gene>
<feature type="transmembrane region" description="Helical" evidence="6">
    <location>
        <begin position="186"/>
        <end position="207"/>
    </location>
</feature>
<evidence type="ECO:0000256" key="3">
    <source>
        <dbReference type="ARBA" id="ARBA00022692"/>
    </source>
</evidence>
<dbReference type="InterPro" id="IPR037185">
    <property type="entry name" value="EmrE-like"/>
</dbReference>
<keyword evidence="4 6" id="KW-1133">Transmembrane helix</keyword>
<dbReference type="RefSeq" id="WP_129984871.1">
    <property type="nucleotide sequence ID" value="NZ_SDPU01000001.1"/>
</dbReference>
<evidence type="ECO:0000256" key="2">
    <source>
        <dbReference type="ARBA" id="ARBA00007362"/>
    </source>
</evidence>
<reference evidence="8 9" key="1">
    <citation type="submission" date="2019-01" db="EMBL/GenBank/DDBJ databases">
        <title>Nocardioides guangzhouensis sp. nov., an actinobacterium isolated from soil.</title>
        <authorList>
            <person name="Fu Y."/>
            <person name="Cai Y."/>
            <person name="Lin Z."/>
            <person name="Chen P."/>
        </authorList>
    </citation>
    <scope>NUCLEOTIDE SEQUENCE [LARGE SCALE GENOMIC DNA]</scope>
    <source>
        <strain evidence="8 9">NBRC 105384</strain>
    </source>
</reference>
<dbReference type="InterPro" id="IPR050638">
    <property type="entry name" value="AA-Vitamin_Transporters"/>
</dbReference>
<dbReference type="Pfam" id="PF00892">
    <property type="entry name" value="EamA"/>
    <property type="match status" value="2"/>
</dbReference>
<sequence length="304" mass="30649">MSTRTLGTAVSLPFLPALGFVLVWSSGYIAGPYGVTAMEPLALVGWRFVLATVIVATLARLLRGPLRVDRGTALRISGVGFVMNGLQFGAMYLAFAAGLGATMGALLHSLSPVLTAAIAAALMGERLTRVQLLGFVVGVAGVLIVLGPDVDQAGGAVGLGFAVVGVLSLSLGTIGQRWIGHGPDPLWSAAIQFAVSGPPLLILAAVVEGGDPVHDWSRALGVLAYLAVVNSIVGLVLLGVLVRHGGAGAGSSVFFLSPPVTAVMAWLVLGETLTPREGIGLVVAVLGVAAATRGAAAVPEEPAT</sequence>
<feature type="domain" description="EamA" evidence="7">
    <location>
        <begin position="158"/>
        <end position="290"/>
    </location>
</feature>
<dbReference type="Proteomes" id="UP000291189">
    <property type="component" value="Unassembled WGS sequence"/>
</dbReference>
<comment type="caution">
    <text evidence="8">The sequence shown here is derived from an EMBL/GenBank/DDBJ whole genome shotgun (WGS) entry which is preliminary data.</text>
</comment>
<feature type="transmembrane region" description="Helical" evidence="6">
    <location>
        <begin position="43"/>
        <end position="62"/>
    </location>
</feature>
<evidence type="ECO:0000256" key="5">
    <source>
        <dbReference type="ARBA" id="ARBA00023136"/>
    </source>
</evidence>
<feature type="transmembrane region" description="Helical" evidence="6">
    <location>
        <begin position="219"/>
        <end position="241"/>
    </location>
</feature>
<dbReference type="PANTHER" id="PTHR32322">
    <property type="entry name" value="INNER MEMBRANE TRANSPORTER"/>
    <property type="match status" value="1"/>
</dbReference>
<evidence type="ECO:0000256" key="6">
    <source>
        <dbReference type="SAM" id="Phobius"/>
    </source>
</evidence>
<evidence type="ECO:0000313" key="8">
    <source>
        <dbReference type="EMBL" id="RYU15588.1"/>
    </source>
</evidence>
<feature type="transmembrane region" description="Helical" evidence="6">
    <location>
        <begin position="153"/>
        <end position="174"/>
    </location>
</feature>
<evidence type="ECO:0000313" key="9">
    <source>
        <dbReference type="Proteomes" id="UP000291189"/>
    </source>
</evidence>
<evidence type="ECO:0000259" key="7">
    <source>
        <dbReference type="Pfam" id="PF00892"/>
    </source>
</evidence>
<dbReference type="OrthoDB" id="4861969at2"/>
<keyword evidence="5 6" id="KW-0472">Membrane</keyword>
<accession>A0A4Q5JBW6</accession>
<feature type="transmembrane region" description="Helical" evidence="6">
    <location>
        <begin position="253"/>
        <end position="273"/>
    </location>
</feature>
<protein>
    <submittedName>
        <fullName evidence="8">DMT family transporter</fullName>
    </submittedName>
</protein>
<dbReference type="GO" id="GO:0016020">
    <property type="term" value="C:membrane"/>
    <property type="evidence" value="ECO:0007669"/>
    <property type="project" value="UniProtKB-SubCell"/>
</dbReference>
<dbReference type="InterPro" id="IPR000620">
    <property type="entry name" value="EamA_dom"/>
</dbReference>
<feature type="domain" description="EamA" evidence="7">
    <location>
        <begin position="17"/>
        <end position="146"/>
    </location>
</feature>
<keyword evidence="3 6" id="KW-0812">Transmembrane</keyword>